<dbReference type="OrthoDB" id="5575at2759"/>
<dbReference type="EMBL" id="BSXU01002704">
    <property type="protein sequence ID" value="GMG39153.1"/>
    <property type="molecule type" value="Genomic_DNA"/>
</dbReference>
<evidence type="ECO:0000259" key="8">
    <source>
        <dbReference type="PROSITE" id="PS51194"/>
    </source>
</evidence>
<name>A0A9W6YZN0_AMBMO</name>
<dbReference type="GO" id="GO:0016787">
    <property type="term" value="F:hydrolase activity"/>
    <property type="evidence" value="ECO:0007669"/>
    <property type="project" value="UniProtKB-KW"/>
</dbReference>
<dbReference type="CDD" id="cd18795">
    <property type="entry name" value="SF2_C_Ski2"/>
    <property type="match status" value="1"/>
</dbReference>
<dbReference type="InterPro" id="IPR057842">
    <property type="entry name" value="WH_MER3"/>
</dbReference>
<dbReference type="Pfam" id="PF23445">
    <property type="entry name" value="WHD_SNRNP200"/>
    <property type="match status" value="1"/>
</dbReference>
<dbReference type="InterPro" id="IPR036390">
    <property type="entry name" value="WH_DNA-bd_sf"/>
</dbReference>
<dbReference type="Pfam" id="PF00270">
    <property type="entry name" value="DEAD"/>
    <property type="match status" value="1"/>
</dbReference>
<comment type="caution">
    <text evidence="9">The sequence shown here is derived from an EMBL/GenBank/DDBJ whole genome shotgun (WGS) entry which is preliminary data.</text>
</comment>
<keyword evidence="2" id="KW-0547">Nucleotide-binding</keyword>
<dbReference type="InterPro" id="IPR036388">
    <property type="entry name" value="WH-like_DNA-bd_sf"/>
</dbReference>
<keyword evidence="4" id="KW-0347">Helicase</keyword>
<evidence type="ECO:0000313" key="9">
    <source>
        <dbReference type="EMBL" id="GMG39153.1"/>
    </source>
</evidence>
<dbReference type="Pfam" id="PF21188">
    <property type="entry name" value="BRR2_plug"/>
    <property type="match status" value="1"/>
</dbReference>
<sequence length="1031" mass="117348">MITTTRRHIAQTILDSQSLETFNYTPTDETNNSCFEKILNWANQLVDSDVPHDVVRSFADVLLEIMKNENLTDLAKKRQVEDAIDVKLSSESFQTITDLVKEITDYDKQGNPQSDSEEEENEFNVMGLAIDEEDDETSEDELNDEDEDKESDDGKLNENMQDLGENKNVIELANDVDNSNNDETTPKQKGLLITEIDQFWLTRQISDQIPNLESYEHTELASKVMNSLEDLNSNIITVRKFEHDLINLLPEDAGQLTQTILKFRFKIFFGYKLSQAKNSAEKKNILKEMKSKNLSDLINEYESKAVSKQQLTRQSNKEIIAVKSKLDKAIPNYVDLDNLVFDKGPRLMTATTFKLPDGSFKKEEASWKEIRIPPPKAPSFDKSERLVPISELPPWAQSVFPKEETKTLNRIQSRVYPTAFQADSNILMCAPTGAGKTNVAMLTVLRTLSNHMDKYGNIDLNSFKIVYIAPLKALVQEQVREFQRRLNQFNITVNELSGDSNLTKHQISSTQILVTTPEKWDVITRKGCDSSYVSLVRLIIIDEIHLLHDERGPVIESIVARTLRNIEENNGDPVRLVGLSATLPNYKDVATFLRVEEGLFYFDSSYRPCPLAQQFIGITEKKSIKKMHAVNEVCYRKVKENIAQNNKVIIFVHSRKETEKTAKWIANRLEENDESFKFSEGVKRILQQESDNAKNEGLKSLLSAGFGIHHAGMNKQDRSTVEDLFAEGHIKVLVSTATLAWGVNLPAHTVIIKGTSIYSPERGTWVELSPQDILQMLGRAGRPRYDTHGEGIIITAQEEINYYLAILNQQLPIESQLYSKLADDINAEIVAGSISNVSDCVDWLSYTYLFVRMSKSRSLYHVGPEYDSDKFLKQRRRDLAHSALMVLAKNGLVKYNMQSGRVTFTDLGKIASYYYISYKSMKNYDRQLKPSMNEVDLFRVFASSEEFKYIPVRPEEKLELTKLMENVPIPINEASDDPLAKINVLLQAYISRLSLDGFALVSDMIYVVQSAGRLFRAMQEFSISLVDQYSA</sequence>
<dbReference type="InterPro" id="IPR027417">
    <property type="entry name" value="P-loop_NTPase"/>
</dbReference>
<feature type="compositionally biased region" description="Acidic residues" evidence="6">
    <location>
        <begin position="130"/>
        <end position="151"/>
    </location>
</feature>
<dbReference type="Gene3D" id="1.10.3380.10">
    <property type="entry name" value="Sec63 N-terminal domain-like domain"/>
    <property type="match status" value="1"/>
</dbReference>
<dbReference type="FunFam" id="3.40.50.300:FF:000062">
    <property type="entry name" value="U5 small nuclear ribonucleoprotein helicase"/>
    <property type="match status" value="1"/>
</dbReference>
<keyword evidence="5" id="KW-0067">ATP-binding</keyword>
<dbReference type="GO" id="GO:0000712">
    <property type="term" value="P:resolution of meiotic recombination intermediates"/>
    <property type="evidence" value="ECO:0007669"/>
    <property type="project" value="TreeGrafter"/>
</dbReference>
<dbReference type="FunFam" id="1.10.10.10:FF:000024">
    <property type="entry name" value="U5 small nuclear ribonucleoprotein helicase"/>
    <property type="match status" value="1"/>
</dbReference>
<dbReference type="PANTHER" id="PTHR47961:SF4">
    <property type="entry name" value="ACTIVATING SIGNAL COINTEGRATOR 1 COMPLEX SUBUNIT 3"/>
    <property type="match status" value="1"/>
</dbReference>
<feature type="region of interest" description="Disordered" evidence="6">
    <location>
        <begin position="130"/>
        <end position="160"/>
    </location>
</feature>
<reference evidence="9" key="1">
    <citation type="submission" date="2023-04" db="EMBL/GenBank/DDBJ databases">
        <title>Ambrosiozyma monospora NBRC 1965.</title>
        <authorList>
            <person name="Ichikawa N."/>
            <person name="Sato H."/>
            <person name="Tonouchi N."/>
        </authorList>
    </citation>
    <scope>NUCLEOTIDE SEQUENCE</scope>
    <source>
        <strain evidence="9">NBRC 1965</strain>
    </source>
</reference>
<evidence type="ECO:0000256" key="1">
    <source>
        <dbReference type="ARBA" id="ARBA00022737"/>
    </source>
</evidence>
<dbReference type="SUPFAM" id="SSF46785">
    <property type="entry name" value="Winged helix' DNA-binding domain"/>
    <property type="match status" value="1"/>
</dbReference>
<evidence type="ECO:0000256" key="3">
    <source>
        <dbReference type="ARBA" id="ARBA00022801"/>
    </source>
</evidence>
<keyword evidence="10" id="KW-1185">Reference proteome</keyword>
<keyword evidence="3" id="KW-0378">Hydrolase</keyword>
<dbReference type="GO" id="GO:0003676">
    <property type="term" value="F:nucleic acid binding"/>
    <property type="evidence" value="ECO:0007669"/>
    <property type="project" value="InterPro"/>
</dbReference>
<dbReference type="SUPFAM" id="SSF52540">
    <property type="entry name" value="P-loop containing nucleoside triphosphate hydrolases"/>
    <property type="match status" value="1"/>
</dbReference>
<dbReference type="FunFam" id="3.40.50.300:FF:000102">
    <property type="entry name" value="RNA helicase, activating signal cointegrator 1"/>
    <property type="match status" value="1"/>
</dbReference>
<dbReference type="GO" id="GO:0006397">
    <property type="term" value="P:mRNA processing"/>
    <property type="evidence" value="ECO:0007669"/>
    <property type="project" value="UniProtKB-ARBA"/>
</dbReference>
<feature type="domain" description="Helicase ATP-binding" evidence="7">
    <location>
        <begin position="417"/>
        <end position="601"/>
    </location>
</feature>
<dbReference type="SMART" id="SM00490">
    <property type="entry name" value="HELICc"/>
    <property type="match status" value="1"/>
</dbReference>
<dbReference type="Pfam" id="PF02889">
    <property type="entry name" value="Sec63"/>
    <property type="match status" value="1"/>
</dbReference>
<gene>
    <name evidence="9" type="ORF">Amon01_000511000</name>
</gene>
<dbReference type="Gene3D" id="1.10.10.10">
    <property type="entry name" value="Winged helix-like DNA-binding domain superfamily/Winged helix DNA-binding domain"/>
    <property type="match status" value="1"/>
</dbReference>
<dbReference type="SMART" id="SM00487">
    <property type="entry name" value="DEXDc"/>
    <property type="match status" value="1"/>
</dbReference>
<dbReference type="Gene3D" id="3.40.50.300">
    <property type="entry name" value="P-loop containing nucleotide triphosphate hydrolases"/>
    <property type="match status" value="2"/>
</dbReference>
<keyword evidence="1" id="KW-0677">Repeat</keyword>
<accession>A0A9W6YZN0</accession>
<feature type="domain" description="Helicase C-terminal" evidence="8">
    <location>
        <begin position="629"/>
        <end position="825"/>
    </location>
</feature>
<dbReference type="SUPFAM" id="SSF158702">
    <property type="entry name" value="Sec63 N-terminal domain-like"/>
    <property type="match status" value="1"/>
</dbReference>
<dbReference type="FunFam" id="1.10.3380.10:FF:000001">
    <property type="entry name" value="U5 small nuclear ribonucleoprotein helicase"/>
    <property type="match status" value="1"/>
</dbReference>
<evidence type="ECO:0000256" key="2">
    <source>
        <dbReference type="ARBA" id="ARBA00022741"/>
    </source>
</evidence>
<dbReference type="AlphaFoldDB" id="A0A9W6YZN0"/>
<organism evidence="9 10">
    <name type="scientific">Ambrosiozyma monospora</name>
    <name type="common">Yeast</name>
    <name type="synonym">Endomycopsis monosporus</name>
    <dbReference type="NCBI Taxonomy" id="43982"/>
    <lineage>
        <taxon>Eukaryota</taxon>
        <taxon>Fungi</taxon>
        <taxon>Dikarya</taxon>
        <taxon>Ascomycota</taxon>
        <taxon>Saccharomycotina</taxon>
        <taxon>Pichiomycetes</taxon>
        <taxon>Pichiales</taxon>
        <taxon>Pichiaceae</taxon>
        <taxon>Ambrosiozyma</taxon>
    </lineage>
</organism>
<proteinExistence type="predicted"/>
<evidence type="ECO:0000259" key="7">
    <source>
        <dbReference type="PROSITE" id="PS51192"/>
    </source>
</evidence>
<dbReference type="InterPro" id="IPR011545">
    <property type="entry name" value="DEAD/DEAH_box_helicase_dom"/>
</dbReference>
<dbReference type="PROSITE" id="PS51194">
    <property type="entry name" value="HELICASE_CTER"/>
    <property type="match status" value="1"/>
</dbReference>
<dbReference type="InterPro" id="IPR041094">
    <property type="entry name" value="Brr2_helicase_PWI"/>
</dbReference>
<dbReference type="InterPro" id="IPR048863">
    <property type="entry name" value="BRR2_plug"/>
</dbReference>
<dbReference type="GO" id="GO:0005524">
    <property type="term" value="F:ATP binding"/>
    <property type="evidence" value="ECO:0007669"/>
    <property type="project" value="UniProtKB-KW"/>
</dbReference>
<dbReference type="Proteomes" id="UP001165063">
    <property type="component" value="Unassembled WGS sequence"/>
</dbReference>
<evidence type="ECO:0000256" key="6">
    <source>
        <dbReference type="SAM" id="MobiDB-lite"/>
    </source>
</evidence>
<dbReference type="Pfam" id="PF18149">
    <property type="entry name" value="Helicase_PWI"/>
    <property type="match status" value="1"/>
</dbReference>
<dbReference type="InterPro" id="IPR050474">
    <property type="entry name" value="Hel308_SKI2-like"/>
</dbReference>
<dbReference type="SMART" id="SM00973">
    <property type="entry name" value="Sec63"/>
    <property type="match status" value="1"/>
</dbReference>
<dbReference type="PANTHER" id="PTHR47961">
    <property type="entry name" value="DNA POLYMERASE THETA, PUTATIVE (AFU_ORTHOLOGUE AFUA_1G05260)-RELATED"/>
    <property type="match status" value="1"/>
</dbReference>
<dbReference type="PROSITE" id="PS51192">
    <property type="entry name" value="HELICASE_ATP_BIND_1"/>
    <property type="match status" value="1"/>
</dbReference>
<protein>
    <submittedName>
        <fullName evidence="9">Unnamed protein product</fullName>
    </submittedName>
</protein>
<dbReference type="InterPro" id="IPR001650">
    <property type="entry name" value="Helicase_C-like"/>
</dbReference>
<evidence type="ECO:0000256" key="4">
    <source>
        <dbReference type="ARBA" id="ARBA00022806"/>
    </source>
</evidence>
<evidence type="ECO:0000256" key="5">
    <source>
        <dbReference type="ARBA" id="ARBA00022840"/>
    </source>
</evidence>
<dbReference type="GO" id="GO:0003678">
    <property type="term" value="F:DNA helicase activity"/>
    <property type="evidence" value="ECO:0007669"/>
    <property type="project" value="TreeGrafter"/>
</dbReference>
<dbReference type="InterPro" id="IPR004179">
    <property type="entry name" value="Sec63-dom"/>
</dbReference>
<dbReference type="Pfam" id="PF00271">
    <property type="entry name" value="Helicase_C"/>
    <property type="match status" value="1"/>
</dbReference>
<dbReference type="GO" id="GO:0005634">
    <property type="term" value="C:nucleus"/>
    <property type="evidence" value="ECO:0007669"/>
    <property type="project" value="TreeGrafter"/>
</dbReference>
<dbReference type="InterPro" id="IPR014001">
    <property type="entry name" value="Helicase_ATP-bd"/>
</dbReference>
<evidence type="ECO:0000313" key="10">
    <source>
        <dbReference type="Proteomes" id="UP001165063"/>
    </source>
</evidence>